<evidence type="ECO:0000313" key="2">
    <source>
        <dbReference type="EMBL" id="AKH19196.1"/>
    </source>
</evidence>
<dbReference type="PIRSF" id="PIRSF010312">
    <property type="entry name" value="Sulphur_oxidation_SoxY"/>
    <property type="match status" value="1"/>
</dbReference>
<dbReference type="InterPro" id="IPR016568">
    <property type="entry name" value="Sulphur_oxidation_SoxY"/>
</dbReference>
<dbReference type="PATRIC" id="fig|1543721.4.peg.272"/>
<dbReference type="InterPro" id="IPR038162">
    <property type="entry name" value="SoxY_sf"/>
</dbReference>
<proteinExistence type="predicted"/>
<dbReference type="OrthoDB" id="9798154at2"/>
<evidence type="ECO:0000259" key="1">
    <source>
        <dbReference type="Pfam" id="PF13501"/>
    </source>
</evidence>
<dbReference type="RefSeq" id="WP_046858135.1">
    <property type="nucleotide sequence ID" value="NZ_CP011412.1"/>
</dbReference>
<evidence type="ECO:0000313" key="3">
    <source>
        <dbReference type="Proteomes" id="UP000034410"/>
    </source>
</evidence>
<protein>
    <submittedName>
        <fullName evidence="2">Sulfur oxidation protein SoxY</fullName>
    </submittedName>
</protein>
<name>A0A0F7JRV2_9GAMM</name>
<dbReference type="Pfam" id="PF13501">
    <property type="entry name" value="SoxY"/>
    <property type="match status" value="1"/>
</dbReference>
<accession>A0A0F7JRV2</accession>
<dbReference type="Gene3D" id="2.60.40.2470">
    <property type="entry name" value="SoxY domain"/>
    <property type="match status" value="1"/>
</dbReference>
<dbReference type="NCBIfam" id="TIGR04488">
    <property type="entry name" value="SoxY_true_GGCGG"/>
    <property type="match status" value="1"/>
</dbReference>
<sequence>MKRRLVMKRIAMIGSAMFVAGTGTLTSRSVLAARPQDAFEAQALKDALTRLYGEVDAEPSDRISLKLPDIAENGAVVPVTVSSDLTGIESIAILAENNVNPLVATFKLGPKSMGYVGTRIKMAKTANVVAIVKADGKLYSTQKEVKVTIGGCGG</sequence>
<organism evidence="2 3">
    <name type="scientific">Sedimenticola thiotaurini</name>
    <dbReference type="NCBI Taxonomy" id="1543721"/>
    <lineage>
        <taxon>Bacteria</taxon>
        <taxon>Pseudomonadati</taxon>
        <taxon>Pseudomonadota</taxon>
        <taxon>Gammaproteobacteria</taxon>
        <taxon>Chromatiales</taxon>
        <taxon>Sedimenticolaceae</taxon>
        <taxon>Sedimenticola</taxon>
    </lineage>
</organism>
<keyword evidence="3" id="KW-1185">Reference proteome</keyword>
<dbReference type="AlphaFoldDB" id="A0A0F7JRV2"/>
<feature type="domain" description="Ig-like SoxY" evidence="1">
    <location>
        <begin position="50"/>
        <end position="152"/>
    </location>
</feature>
<reference evidence="2 3" key="1">
    <citation type="journal article" date="2015" name="Genome Announc.">
        <title>Complete Genome Sequence of Sedimenticola thiotaurini Strain SIP-G1, a Polyphosphate- and Polyhydroxyalkanoate-Accumulating Sulfur-Oxidizing Gammaproteobacterium Isolated from Salt Marsh Sediments.</title>
        <authorList>
            <person name="Flood B.E."/>
            <person name="Jones D.S."/>
            <person name="Bailey J.V."/>
        </authorList>
    </citation>
    <scope>NUCLEOTIDE SEQUENCE [LARGE SCALE GENOMIC DNA]</scope>
    <source>
        <strain evidence="2 3">SIP-G1</strain>
    </source>
</reference>
<dbReference type="KEGG" id="seds:AAY24_01280"/>
<dbReference type="EMBL" id="CP011412">
    <property type="protein sequence ID" value="AKH19196.1"/>
    <property type="molecule type" value="Genomic_DNA"/>
</dbReference>
<gene>
    <name evidence="2" type="ORF">AAY24_01280</name>
</gene>
<dbReference type="InterPro" id="IPR032711">
    <property type="entry name" value="SoxY"/>
</dbReference>
<dbReference type="Proteomes" id="UP000034410">
    <property type="component" value="Chromosome"/>
</dbReference>